<dbReference type="InterPro" id="IPR018744">
    <property type="entry name" value="DUF2293"/>
</dbReference>
<dbReference type="Pfam" id="PF10056">
    <property type="entry name" value="DUF2293"/>
    <property type="match status" value="1"/>
</dbReference>
<reference evidence="3" key="1">
    <citation type="journal article" date="2020" name="Stud. Mycol.">
        <title>101 Dothideomycetes genomes: a test case for predicting lifestyles and emergence of pathogens.</title>
        <authorList>
            <person name="Haridas S."/>
            <person name="Albert R."/>
            <person name="Binder M."/>
            <person name="Bloem J."/>
            <person name="Labutti K."/>
            <person name="Salamov A."/>
            <person name="Andreopoulos B."/>
            <person name="Baker S."/>
            <person name="Barry K."/>
            <person name="Bills G."/>
            <person name="Bluhm B."/>
            <person name="Cannon C."/>
            <person name="Castanera R."/>
            <person name="Culley D."/>
            <person name="Daum C."/>
            <person name="Ezra D."/>
            <person name="Gonzalez J."/>
            <person name="Henrissat B."/>
            <person name="Kuo A."/>
            <person name="Liang C."/>
            <person name="Lipzen A."/>
            <person name="Lutzoni F."/>
            <person name="Magnuson J."/>
            <person name="Mondo S."/>
            <person name="Nolan M."/>
            <person name="Ohm R."/>
            <person name="Pangilinan J."/>
            <person name="Park H.-J."/>
            <person name="Ramirez L."/>
            <person name="Alfaro M."/>
            <person name="Sun H."/>
            <person name="Tritt A."/>
            <person name="Yoshinaga Y."/>
            <person name="Zwiers L.-H."/>
            <person name="Turgeon B."/>
            <person name="Goodwin S."/>
            <person name="Spatafora J."/>
            <person name="Crous P."/>
            <person name="Grigoriev I."/>
        </authorList>
    </citation>
    <scope>NUCLEOTIDE SEQUENCE</scope>
    <source>
        <strain evidence="3">CBS 121167</strain>
    </source>
</reference>
<dbReference type="PANTHER" id="PTHR38113:SF1">
    <property type="entry name" value="DUF2293 DOMAIN-CONTAINING PROTEIN"/>
    <property type="match status" value="1"/>
</dbReference>
<feature type="region of interest" description="Disordered" evidence="1">
    <location>
        <begin position="1"/>
        <end position="26"/>
    </location>
</feature>
<feature type="domain" description="DUF2293" evidence="2">
    <location>
        <begin position="172"/>
        <end position="253"/>
    </location>
</feature>
<dbReference type="GeneID" id="54293191"/>
<keyword evidence="4" id="KW-1185">Reference proteome</keyword>
<name>A0A6A6BKL9_9PEZI</name>
<protein>
    <recommendedName>
        <fullName evidence="2">DUF2293 domain-containing protein</fullName>
    </recommendedName>
</protein>
<dbReference type="OrthoDB" id="5288828at2759"/>
<dbReference type="Proteomes" id="UP000799438">
    <property type="component" value="Unassembled WGS sequence"/>
</dbReference>
<dbReference type="EMBL" id="ML995481">
    <property type="protein sequence ID" value="KAF2143855.1"/>
    <property type="molecule type" value="Genomic_DNA"/>
</dbReference>
<evidence type="ECO:0000259" key="2">
    <source>
        <dbReference type="Pfam" id="PF10056"/>
    </source>
</evidence>
<dbReference type="PANTHER" id="PTHR38113">
    <property type="match status" value="1"/>
</dbReference>
<dbReference type="RefSeq" id="XP_033399567.1">
    <property type="nucleotide sequence ID" value="XM_033535695.1"/>
</dbReference>
<dbReference type="AlphaFoldDB" id="A0A6A6BKL9"/>
<organism evidence="3 4">
    <name type="scientific">Aplosporella prunicola CBS 121167</name>
    <dbReference type="NCBI Taxonomy" id="1176127"/>
    <lineage>
        <taxon>Eukaryota</taxon>
        <taxon>Fungi</taxon>
        <taxon>Dikarya</taxon>
        <taxon>Ascomycota</taxon>
        <taxon>Pezizomycotina</taxon>
        <taxon>Dothideomycetes</taxon>
        <taxon>Dothideomycetes incertae sedis</taxon>
        <taxon>Botryosphaeriales</taxon>
        <taxon>Aplosporellaceae</taxon>
        <taxon>Aplosporella</taxon>
    </lineage>
</organism>
<evidence type="ECO:0000313" key="3">
    <source>
        <dbReference type="EMBL" id="KAF2143855.1"/>
    </source>
</evidence>
<evidence type="ECO:0000256" key="1">
    <source>
        <dbReference type="SAM" id="MobiDB-lite"/>
    </source>
</evidence>
<gene>
    <name evidence="3" type="ORF">K452DRAFT_163397</name>
</gene>
<accession>A0A6A6BKL9</accession>
<proteinExistence type="predicted"/>
<evidence type="ECO:0000313" key="4">
    <source>
        <dbReference type="Proteomes" id="UP000799438"/>
    </source>
</evidence>
<sequence length="408" mass="45899">MVRVQSRAASVHASRAQSKAASRRNKKPYKVVFESVTQEKKKLRSAVSFNDRAPPGYTFIPVGSPELTERCKELCRRRGLEVHIVSAKPTNKAAVDPNKLGYHVHRLGYHFPNVVVDEAVEWLDIDIAPSRKSNTDGYTSKIAQGLESAGRKLGMAQNASAEQTEQQISITMKDLFPKIPEKALKAIVKHAFRKGSDRVGSSDLPLARKVQLAVLAHVRHKYTDYDKMLKERSWHEARATVEGKCLDKLLEWRGENDDGKIEMEDEFREVIILDDDEEDGYETTSGSDHDSREASVEIISSQATARELEAPEPPESDWMRTHYRAYGHRLGIPQILRPRQPTRKRAASPLYPQPPPYVTDSGHTVAHTRPLTEESRYARPLGPPPDARLLAAGGRIHYDVSWMQAAES</sequence>